<gene>
    <name evidence="1" type="ORF">NDU88_001160</name>
</gene>
<reference evidence="1" key="1">
    <citation type="journal article" date="2022" name="bioRxiv">
        <title>Sequencing and chromosome-scale assembly of the giantPleurodeles waltlgenome.</title>
        <authorList>
            <person name="Brown T."/>
            <person name="Elewa A."/>
            <person name="Iarovenko S."/>
            <person name="Subramanian E."/>
            <person name="Araus A.J."/>
            <person name="Petzold A."/>
            <person name="Susuki M."/>
            <person name="Suzuki K.-i.T."/>
            <person name="Hayashi T."/>
            <person name="Toyoda A."/>
            <person name="Oliveira C."/>
            <person name="Osipova E."/>
            <person name="Leigh N.D."/>
            <person name="Simon A."/>
            <person name="Yun M.H."/>
        </authorList>
    </citation>
    <scope>NUCLEOTIDE SEQUENCE</scope>
    <source>
        <strain evidence="1">20211129_DDA</strain>
        <tissue evidence="1">Liver</tissue>
    </source>
</reference>
<sequence>MVDMGGSWSPAFQVERSAKCMVRCVKVPGAYDVLKGHHGALLVQLPQLIHSRFSPGAALCCCAAEVGRVWRSRPLPVYDSAPACTGHNHLACFLARAGKWIGFRYVAEYRRNRR</sequence>
<comment type="caution">
    <text evidence="1">The sequence shown here is derived from an EMBL/GenBank/DDBJ whole genome shotgun (WGS) entry which is preliminary data.</text>
</comment>
<dbReference type="AlphaFoldDB" id="A0AAV7U9K3"/>
<keyword evidence="2" id="KW-1185">Reference proteome</keyword>
<organism evidence="1 2">
    <name type="scientific">Pleurodeles waltl</name>
    <name type="common">Iberian ribbed newt</name>
    <dbReference type="NCBI Taxonomy" id="8319"/>
    <lineage>
        <taxon>Eukaryota</taxon>
        <taxon>Metazoa</taxon>
        <taxon>Chordata</taxon>
        <taxon>Craniata</taxon>
        <taxon>Vertebrata</taxon>
        <taxon>Euteleostomi</taxon>
        <taxon>Amphibia</taxon>
        <taxon>Batrachia</taxon>
        <taxon>Caudata</taxon>
        <taxon>Salamandroidea</taxon>
        <taxon>Salamandridae</taxon>
        <taxon>Pleurodelinae</taxon>
        <taxon>Pleurodeles</taxon>
    </lineage>
</organism>
<dbReference type="Proteomes" id="UP001066276">
    <property type="component" value="Chromosome 3_1"/>
</dbReference>
<accession>A0AAV7U9K3</accession>
<evidence type="ECO:0000313" key="1">
    <source>
        <dbReference type="EMBL" id="KAJ1184352.1"/>
    </source>
</evidence>
<dbReference type="EMBL" id="JANPWB010000005">
    <property type="protein sequence ID" value="KAJ1184352.1"/>
    <property type="molecule type" value="Genomic_DNA"/>
</dbReference>
<evidence type="ECO:0000313" key="2">
    <source>
        <dbReference type="Proteomes" id="UP001066276"/>
    </source>
</evidence>
<proteinExistence type="predicted"/>
<protein>
    <submittedName>
        <fullName evidence="1">Uncharacterized protein</fullName>
    </submittedName>
</protein>
<name>A0AAV7U9K3_PLEWA</name>